<dbReference type="InterPro" id="IPR000073">
    <property type="entry name" value="AB_hydrolase_1"/>
</dbReference>
<evidence type="ECO:0000259" key="2">
    <source>
        <dbReference type="Pfam" id="PF00561"/>
    </source>
</evidence>
<sequence length="274" mass="30903">MAYIDEGTGDPIVFVHGNPTSSFLWRNIMPHLSGMGRLIAIDLIGMGDSDKLDNSGPDSYTIKEHSRYVAELLSQLDVKDNVTLVCHDWGVALSCHWAFNNKAAVKGIAFMEGRVMPLPTWDYFPEKARAGFKAMRTAAGEEMILRNNMFVEKMLPGSVMRTLSDEEMDEYKRPFVNPGEDRRPTLTFPRQVPVEGFPEDVHDLVSDYSQWLLKDPLPKLFINADPGVLITGRVRDFVRSWENLTEVTVTGLHFIQEDSPDDIGQAIRSWLSGL</sequence>
<dbReference type="EC" id="3.8.1.5" evidence="3"/>
<accession>A0A2Z2P017</accession>
<dbReference type="Pfam" id="PF00561">
    <property type="entry name" value="Abhydrolase_1"/>
    <property type="match status" value="1"/>
</dbReference>
<dbReference type="InterPro" id="IPR029058">
    <property type="entry name" value="AB_hydrolase_fold"/>
</dbReference>
<evidence type="ECO:0000256" key="1">
    <source>
        <dbReference type="ARBA" id="ARBA00022801"/>
    </source>
</evidence>
<evidence type="ECO:0000313" key="3">
    <source>
        <dbReference type="EMBL" id="ASJ73447.1"/>
    </source>
</evidence>
<dbReference type="AlphaFoldDB" id="A0A2Z2P017"/>
<dbReference type="NCBIfam" id="NF002938">
    <property type="entry name" value="PRK03592.1"/>
    <property type="match status" value="1"/>
</dbReference>
<dbReference type="Proteomes" id="UP000250079">
    <property type="component" value="Chromosome"/>
</dbReference>
<dbReference type="PANTHER" id="PTHR43329">
    <property type="entry name" value="EPOXIDE HYDROLASE"/>
    <property type="match status" value="1"/>
</dbReference>
<evidence type="ECO:0000313" key="4">
    <source>
        <dbReference type="Proteomes" id="UP000250079"/>
    </source>
</evidence>
<dbReference type="PRINTS" id="PR00412">
    <property type="entry name" value="EPOXHYDRLASE"/>
</dbReference>
<dbReference type="Gene3D" id="3.40.50.1820">
    <property type="entry name" value="alpha/beta hydrolase"/>
    <property type="match status" value="1"/>
</dbReference>
<dbReference type="SUPFAM" id="SSF53474">
    <property type="entry name" value="alpha/beta-Hydrolases"/>
    <property type="match status" value="1"/>
</dbReference>
<keyword evidence="1 3" id="KW-0378">Hydrolase</keyword>
<dbReference type="KEGG" id="gai:IMCC3135_16825"/>
<dbReference type="InterPro" id="IPR000639">
    <property type="entry name" value="Epox_hydrolase-like"/>
</dbReference>
<feature type="domain" description="AB hydrolase-1" evidence="2">
    <location>
        <begin position="11"/>
        <end position="260"/>
    </location>
</feature>
<name>A0A2Z2P017_9GAMM</name>
<keyword evidence="4" id="KW-1185">Reference proteome</keyword>
<dbReference type="EMBL" id="CP018632">
    <property type="protein sequence ID" value="ASJ73447.1"/>
    <property type="molecule type" value="Genomic_DNA"/>
</dbReference>
<gene>
    <name evidence="3" type="primary">linB</name>
    <name evidence="3" type="ORF">IMCC3135_16825</name>
</gene>
<protein>
    <submittedName>
        <fullName evidence="3">Haloalkane dehalogenase</fullName>
        <ecNumber evidence="3">3.8.1.5</ecNumber>
    </submittedName>
</protein>
<dbReference type="GO" id="GO:0018786">
    <property type="term" value="F:haloalkane dehalogenase activity"/>
    <property type="evidence" value="ECO:0007669"/>
    <property type="project" value="UniProtKB-EC"/>
</dbReference>
<reference evidence="3 4" key="1">
    <citation type="submission" date="2016-12" db="EMBL/GenBank/DDBJ databases">
        <authorList>
            <person name="Song W.-J."/>
            <person name="Kurnit D.M."/>
        </authorList>
    </citation>
    <scope>NUCLEOTIDE SEQUENCE [LARGE SCALE GENOMIC DNA]</scope>
    <source>
        <strain evidence="3 4">IMCC3135</strain>
    </source>
</reference>
<proteinExistence type="predicted"/>
<organism evidence="3 4">
    <name type="scientific">Granulosicoccus antarcticus IMCC3135</name>
    <dbReference type="NCBI Taxonomy" id="1192854"/>
    <lineage>
        <taxon>Bacteria</taxon>
        <taxon>Pseudomonadati</taxon>
        <taxon>Pseudomonadota</taxon>
        <taxon>Gammaproteobacteria</taxon>
        <taxon>Chromatiales</taxon>
        <taxon>Granulosicoccaceae</taxon>
        <taxon>Granulosicoccus</taxon>
    </lineage>
</organism>